<sequence length="120" mass="12771">MRIVDVADGVAELQMTVRPDMLNGFEICHGGFITTLADSAFAFACNTGNTLTVAAGLTVDFLAPAHGGDTLTARAERVSQSSRTGVYDIAVRNQRGERIALVRGRSHALKGRTVLPEETP</sequence>
<dbReference type="AlphaFoldDB" id="A0A7Y6TVE9"/>
<dbReference type="Gene3D" id="3.10.129.10">
    <property type="entry name" value="Hotdog Thioesterase"/>
    <property type="match status" value="1"/>
</dbReference>
<keyword evidence="1" id="KW-0378">Hydrolase</keyword>
<dbReference type="PANTHER" id="PTHR42856">
    <property type="entry name" value="ACYL-COENZYME A THIOESTERASE PAAI"/>
    <property type="match status" value="1"/>
</dbReference>
<comment type="caution">
    <text evidence="3">The sequence shown here is derived from an EMBL/GenBank/DDBJ whole genome shotgun (WGS) entry which is preliminary data.</text>
</comment>
<organism evidence="3 4">
    <name type="scientific">Piscinibacter koreensis</name>
    <dbReference type="NCBI Taxonomy" id="2742824"/>
    <lineage>
        <taxon>Bacteria</taxon>
        <taxon>Pseudomonadati</taxon>
        <taxon>Pseudomonadota</taxon>
        <taxon>Betaproteobacteria</taxon>
        <taxon>Burkholderiales</taxon>
        <taxon>Sphaerotilaceae</taxon>
        <taxon>Piscinibacter</taxon>
    </lineage>
</organism>
<dbReference type="GO" id="GO:0016289">
    <property type="term" value="F:acyl-CoA hydrolase activity"/>
    <property type="evidence" value="ECO:0007669"/>
    <property type="project" value="UniProtKB-ARBA"/>
</dbReference>
<dbReference type="InterPro" id="IPR029069">
    <property type="entry name" value="HotDog_dom_sf"/>
</dbReference>
<evidence type="ECO:0000313" key="4">
    <source>
        <dbReference type="Proteomes" id="UP000529637"/>
    </source>
</evidence>
<feature type="domain" description="Thioesterase" evidence="2">
    <location>
        <begin position="26"/>
        <end position="99"/>
    </location>
</feature>
<dbReference type="Pfam" id="PF03061">
    <property type="entry name" value="4HBT"/>
    <property type="match status" value="1"/>
</dbReference>
<dbReference type="PANTHER" id="PTHR42856:SF1">
    <property type="entry name" value="ACYL-COENZYME A THIOESTERASE PAAI"/>
    <property type="match status" value="1"/>
</dbReference>
<keyword evidence="4" id="KW-1185">Reference proteome</keyword>
<dbReference type="CDD" id="cd03443">
    <property type="entry name" value="PaaI_thioesterase"/>
    <property type="match status" value="1"/>
</dbReference>
<evidence type="ECO:0000256" key="1">
    <source>
        <dbReference type="ARBA" id="ARBA00022801"/>
    </source>
</evidence>
<protein>
    <submittedName>
        <fullName evidence="3">Hydroxyphenylacetyl-CoA thioesterase PaaI</fullName>
    </submittedName>
</protein>
<name>A0A7Y6TVE9_9BURK</name>
<proteinExistence type="predicted"/>
<dbReference type="InterPro" id="IPR052723">
    <property type="entry name" value="Acyl-CoA_thioesterase_PaaI"/>
</dbReference>
<accession>A0A7Y6TVE9</accession>
<dbReference type="NCBIfam" id="TIGR00369">
    <property type="entry name" value="unchar_dom_1"/>
    <property type="match status" value="1"/>
</dbReference>
<dbReference type="Proteomes" id="UP000529637">
    <property type="component" value="Unassembled WGS sequence"/>
</dbReference>
<dbReference type="EMBL" id="JABWMJ010000002">
    <property type="protein sequence ID" value="NUZ04970.1"/>
    <property type="molecule type" value="Genomic_DNA"/>
</dbReference>
<evidence type="ECO:0000259" key="2">
    <source>
        <dbReference type="Pfam" id="PF03061"/>
    </source>
</evidence>
<dbReference type="SUPFAM" id="SSF54637">
    <property type="entry name" value="Thioesterase/thiol ester dehydrase-isomerase"/>
    <property type="match status" value="1"/>
</dbReference>
<dbReference type="InterPro" id="IPR003736">
    <property type="entry name" value="PAAI_dom"/>
</dbReference>
<evidence type="ECO:0000313" key="3">
    <source>
        <dbReference type="EMBL" id="NUZ04970.1"/>
    </source>
</evidence>
<reference evidence="3 4" key="1">
    <citation type="submission" date="2020-06" db="EMBL/GenBank/DDBJ databases">
        <title>Schlegella sp. ID0723 isolated from air conditioner.</title>
        <authorList>
            <person name="Kim D.Y."/>
            <person name="Kim D.-U."/>
        </authorList>
    </citation>
    <scope>NUCLEOTIDE SEQUENCE [LARGE SCALE GENOMIC DNA]</scope>
    <source>
        <strain evidence="3 4">ID0723</strain>
    </source>
</reference>
<dbReference type="NCBIfam" id="TIGR02286">
    <property type="entry name" value="PaaD"/>
    <property type="match status" value="1"/>
</dbReference>
<gene>
    <name evidence="3" type="primary">paaI</name>
    <name evidence="3" type="ORF">HQN59_04260</name>
</gene>
<dbReference type="InterPro" id="IPR006683">
    <property type="entry name" value="Thioestr_dom"/>
</dbReference>
<dbReference type="InterPro" id="IPR011973">
    <property type="entry name" value="PaaD"/>
</dbReference>